<dbReference type="EMBL" id="CP003587">
    <property type="protein sequence ID" value="AGY57102.1"/>
    <property type="molecule type" value="Genomic_DNA"/>
</dbReference>
<keyword evidence="2" id="KW-1185">Reference proteome</keyword>
<name>U5QDS2_GLOK1</name>
<evidence type="ECO:0000313" key="1">
    <source>
        <dbReference type="EMBL" id="AGY57102.1"/>
    </source>
</evidence>
<proteinExistence type="predicted"/>
<protein>
    <submittedName>
        <fullName evidence="1">Uncharacterized protein</fullName>
    </submittedName>
</protein>
<gene>
    <name evidence="1" type="ORF">GKIL_0856</name>
</gene>
<dbReference type="HOGENOM" id="CLU_1400747_0_0_3"/>
<dbReference type="AlphaFoldDB" id="U5QDS2"/>
<dbReference type="Proteomes" id="UP000017396">
    <property type="component" value="Chromosome"/>
</dbReference>
<dbReference type="RefSeq" id="WP_023172157.1">
    <property type="nucleotide sequence ID" value="NC_022600.1"/>
</dbReference>
<dbReference type="KEGG" id="glj:GKIL_0856"/>
<evidence type="ECO:0000313" key="2">
    <source>
        <dbReference type="Proteomes" id="UP000017396"/>
    </source>
</evidence>
<sequence>MLYLFGYQFKDSVKANPELVRFIDECKPQAHVMENVWLLDSSDLPFNLQRQLKEYVGVDDEFYLVDVSKSIVAWSGLEGEIADFIERFTEPVEQDVSRRLLTIASDGPVDLEQLGNLADSKPRPLLANLWQVETTTTPEQVVTALRGSLAEGGRLLVADVSLAPAAWSHLPEDSAYAAVAYTRTEQGSDQVQEF</sequence>
<dbReference type="STRING" id="1183438.GKIL_0856"/>
<organism evidence="1 2">
    <name type="scientific">Gloeobacter kilaueensis (strain ATCC BAA-2537 / CCAP 1431/1 / ULC 316 / JS1)</name>
    <dbReference type="NCBI Taxonomy" id="1183438"/>
    <lineage>
        <taxon>Bacteria</taxon>
        <taxon>Bacillati</taxon>
        <taxon>Cyanobacteriota</taxon>
        <taxon>Cyanophyceae</taxon>
        <taxon>Gloeobacterales</taxon>
        <taxon>Gloeobacteraceae</taxon>
        <taxon>Gloeobacter</taxon>
    </lineage>
</organism>
<reference evidence="1 2" key="1">
    <citation type="journal article" date="2013" name="PLoS ONE">
        <title>Cultivation and Complete Genome Sequencing of Gloeobacter kilaueensis sp. nov., from a Lava Cave in Kilauea Caldera, Hawai'i.</title>
        <authorList>
            <person name="Saw J.H."/>
            <person name="Schatz M."/>
            <person name="Brown M.V."/>
            <person name="Kunkel D.D."/>
            <person name="Foster J.S."/>
            <person name="Shick H."/>
            <person name="Christensen S."/>
            <person name="Hou S."/>
            <person name="Wan X."/>
            <person name="Donachie S.P."/>
        </authorList>
    </citation>
    <scope>NUCLEOTIDE SEQUENCE [LARGE SCALE GENOMIC DNA]</scope>
    <source>
        <strain evidence="2">JS</strain>
    </source>
</reference>
<dbReference type="OrthoDB" id="9813719at2"/>
<accession>U5QDS2</accession>